<dbReference type="GO" id="GO:0051156">
    <property type="term" value="P:glucose 6-phosphate metabolic process"/>
    <property type="evidence" value="ECO:0007669"/>
    <property type="project" value="TreeGrafter"/>
</dbReference>
<keyword evidence="2" id="KW-0312">Gluconeogenesis</keyword>
<dbReference type="GO" id="GO:0006094">
    <property type="term" value="P:gluconeogenesis"/>
    <property type="evidence" value="ECO:0007669"/>
    <property type="project" value="UniProtKB-KW"/>
</dbReference>
<reference evidence="6" key="1">
    <citation type="submission" date="2014-07" db="EMBL/GenBank/DDBJ databases">
        <title>Identification of a novel salt tolerance gene in wild soybean by whole-genome sequencing.</title>
        <authorList>
            <person name="Lam H.-M."/>
            <person name="Qi X."/>
            <person name="Li M.-W."/>
            <person name="Liu X."/>
            <person name="Xie M."/>
            <person name="Ni M."/>
            <person name="Xu X."/>
        </authorList>
    </citation>
    <scope>NUCLEOTIDE SEQUENCE [LARGE SCALE GENOMIC DNA]</scope>
    <source>
        <tissue evidence="6">Root</tissue>
    </source>
</reference>
<dbReference type="SUPFAM" id="SSF53697">
    <property type="entry name" value="SIS domain"/>
    <property type="match status" value="1"/>
</dbReference>
<dbReference type="InterPro" id="IPR018189">
    <property type="entry name" value="Phosphoglucose_isomerase_CS"/>
</dbReference>
<dbReference type="InterPro" id="IPR046348">
    <property type="entry name" value="SIS_dom_sf"/>
</dbReference>
<gene>
    <name evidence="6" type="ORF">glysoja_046596</name>
</gene>
<dbReference type="PANTHER" id="PTHR11469">
    <property type="entry name" value="GLUCOSE-6-PHOSPHATE ISOMERASE"/>
    <property type="match status" value="1"/>
</dbReference>
<evidence type="ECO:0000313" key="6">
    <source>
        <dbReference type="EMBL" id="KHN25059.1"/>
    </source>
</evidence>
<keyword evidence="3" id="KW-0324">Glycolysis</keyword>
<keyword evidence="4 6" id="KW-0413">Isomerase</keyword>
<accession>A0A0B2QYG5</accession>
<dbReference type="GO" id="GO:0004347">
    <property type="term" value="F:glucose-6-phosphate isomerase activity"/>
    <property type="evidence" value="ECO:0007669"/>
    <property type="project" value="UniProtKB-EC"/>
</dbReference>
<organism evidence="6">
    <name type="scientific">Glycine soja</name>
    <name type="common">Wild soybean</name>
    <dbReference type="NCBI Taxonomy" id="3848"/>
    <lineage>
        <taxon>Eukaryota</taxon>
        <taxon>Viridiplantae</taxon>
        <taxon>Streptophyta</taxon>
        <taxon>Embryophyta</taxon>
        <taxon>Tracheophyta</taxon>
        <taxon>Spermatophyta</taxon>
        <taxon>Magnoliopsida</taxon>
        <taxon>eudicotyledons</taxon>
        <taxon>Gunneridae</taxon>
        <taxon>Pentapetalae</taxon>
        <taxon>rosids</taxon>
        <taxon>fabids</taxon>
        <taxon>Fabales</taxon>
        <taxon>Fabaceae</taxon>
        <taxon>Papilionoideae</taxon>
        <taxon>50 kb inversion clade</taxon>
        <taxon>NPAAA clade</taxon>
        <taxon>indigoferoid/millettioid clade</taxon>
        <taxon>Phaseoleae</taxon>
        <taxon>Glycine</taxon>
        <taxon>Glycine subgen. Soja</taxon>
    </lineage>
</organism>
<dbReference type="Gene3D" id="3.40.50.10490">
    <property type="entry name" value="Glucose-6-phosphate isomerase like protein, domain 1"/>
    <property type="match status" value="2"/>
</dbReference>
<evidence type="ECO:0000256" key="4">
    <source>
        <dbReference type="ARBA" id="ARBA00023235"/>
    </source>
</evidence>
<dbReference type="EMBL" id="KN654685">
    <property type="protein sequence ID" value="KHN25059.1"/>
    <property type="molecule type" value="Genomic_DNA"/>
</dbReference>
<dbReference type="GO" id="GO:0097367">
    <property type="term" value="F:carbohydrate derivative binding"/>
    <property type="evidence" value="ECO:0007669"/>
    <property type="project" value="InterPro"/>
</dbReference>
<proteinExistence type="predicted"/>
<dbReference type="PANTHER" id="PTHR11469:SF1">
    <property type="entry name" value="GLUCOSE-6-PHOSPHATE ISOMERASE"/>
    <property type="match status" value="1"/>
</dbReference>
<dbReference type="InterPro" id="IPR001672">
    <property type="entry name" value="G6P_Isomerase"/>
</dbReference>
<dbReference type="GO" id="GO:0005829">
    <property type="term" value="C:cytosol"/>
    <property type="evidence" value="ECO:0007669"/>
    <property type="project" value="TreeGrafter"/>
</dbReference>
<dbReference type="GO" id="GO:0006096">
    <property type="term" value="P:glycolytic process"/>
    <property type="evidence" value="ECO:0007669"/>
    <property type="project" value="UniProtKB-KW"/>
</dbReference>
<evidence type="ECO:0000256" key="5">
    <source>
        <dbReference type="ARBA" id="ARBA00029859"/>
    </source>
</evidence>
<dbReference type="Proteomes" id="UP000053555">
    <property type="component" value="Unassembled WGS sequence"/>
</dbReference>
<sequence>MVILPYKDSLLLFSRYLQQLVMESLGKEFDLDGNRVNQGISVYGNKGSTDQHAYIQQLREGVHNFFVTFIEGTRSALYANNRESITVTVQEVTPRSVGTLIALYERAVGIYASLVNINAYHQPGVEAGKKAAGEVLALQKRVLAVLNEARYSIEMIYKIIAHMAANDRALIAEGNCGSPRSIKVFLGECNLDELYA</sequence>
<dbReference type="InterPro" id="IPR035482">
    <property type="entry name" value="SIS_PGI_2"/>
</dbReference>
<dbReference type="EC" id="5.3.1.9" evidence="1"/>
<protein>
    <recommendedName>
        <fullName evidence="1">glucose-6-phosphate isomerase</fullName>
        <ecNumber evidence="1">5.3.1.9</ecNumber>
    </recommendedName>
    <alternativeName>
        <fullName evidence="5">Phosphohexose isomerase</fullName>
    </alternativeName>
</protein>
<evidence type="ECO:0000256" key="2">
    <source>
        <dbReference type="ARBA" id="ARBA00022432"/>
    </source>
</evidence>
<name>A0A0B2QYG5_GLYSO</name>
<evidence type="ECO:0000256" key="1">
    <source>
        <dbReference type="ARBA" id="ARBA00011952"/>
    </source>
</evidence>
<dbReference type="CDD" id="cd05016">
    <property type="entry name" value="SIS_PGI_2"/>
    <property type="match status" value="1"/>
</dbReference>
<dbReference type="PROSITE" id="PS51463">
    <property type="entry name" value="P_GLUCOSE_ISOMERASE_3"/>
    <property type="match status" value="1"/>
</dbReference>
<dbReference type="PROSITE" id="PS00174">
    <property type="entry name" value="P_GLUCOSE_ISOMERASE_2"/>
    <property type="match status" value="1"/>
</dbReference>
<dbReference type="AlphaFoldDB" id="A0A0B2QYG5"/>
<dbReference type="GO" id="GO:0048029">
    <property type="term" value="F:monosaccharide binding"/>
    <property type="evidence" value="ECO:0007669"/>
    <property type="project" value="TreeGrafter"/>
</dbReference>
<dbReference type="Pfam" id="PF00342">
    <property type="entry name" value="PGI"/>
    <property type="match status" value="2"/>
</dbReference>
<evidence type="ECO:0000256" key="3">
    <source>
        <dbReference type="ARBA" id="ARBA00023152"/>
    </source>
</evidence>